<comment type="caution">
    <text evidence="3">The sequence shown here is derived from an EMBL/GenBank/DDBJ whole genome shotgun (WGS) entry which is preliminary data.</text>
</comment>
<dbReference type="AlphaFoldDB" id="A0ABD0SUS0"/>
<feature type="region of interest" description="Disordered" evidence="1">
    <location>
        <begin position="494"/>
        <end position="523"/>
    </location>
</feature>
<organism evidence="3 4">
    <name type="scientific">Loxostege sticticalis</name>
    <name type="common">Beet webworm moth</name>
    <dbReference type="NCBI Taxonomy" id="481309"/>
    <lineage>
        <taxon>Eukaryota</taxon>
        <taxon>Metazoa</taxon>
        <taxon>Ecdysozoa</taxon>
        <taxon>Arthropoda</taxon>
        <taxon>Hexapoda</taxon>
        <taxon>Insecta</taxon>
        <taxon>Pterygota</taxon>
        <taxon>Neoptera</taxon>
        <taxon>Endopterygota</taxon>
        <taxon>Lepidoptera</taxon>
        <taxon>Glossata</taxon>
        <taxon>Ditrysia</taxon>
        <taxon>Pyraloidea</taxon>
        <taxon>Crambidae</taxon>
        <taxon>Pyraustinae</taxon>
        <taxon>Loxostege</taxon>
    </lineage>
</organism>
<feature type="compositionally biased region" description="Basic residues" evidence="1">
    <location>
        <begin position="504"/>
        <end position="513"/>
    </location>
</feature>
<name>A0ABD0SUS0_LOXSC</name>
<feature type="domain" description="PiggyBac transposable element-derived protein" evidence="2">
    <location>
        <begin position="112"/>
        <end position="466"/>
    </location>
</feature>
<evidence type="ECO:0000313" key="3">
    <source>
        <dbReference type="EMBL" id="KAL0829445.1"/>
    </source>
</evidence>
<dbReference type="Proteomes" id="UP001549921">
    <property type="component" value="Unassembled WGS sequence"/>
</dbReference>
<protein>
    <recommendedName>
        <fullName evidence="2">PiggyBac transposable element-derived protein domain-containing protein</fullName>
    </recommendedName>
</protein>
<evidence type="ECO:0000259" key="2">
    <source>
        <dbReference type="Pfam" id="PF13843"/>
    </source>
</evidence>
<gene>
    <name evidence="3" type="ORF">ABMA28_004214</name>
</gene>
<evidence type="ECO:0000256" key="1">
    <source>
        <dbReference type="SAM" id="MobiDB-lite"/>
    </source>
</evidence>
<accession>A0ABD0SUS0</accession>
<dbReference type="Pfam" id="PF13843">
    <property type="entry name" value="DDE_Tnp_1_7"/>
    <property type="match status" value="1"/>
</dbReference>
<dbReference type="PANTHER" id="PTHR46599">
    <property type="entry name" value="PIGGYBAC TRANSPOSABLE ELEMENT-DERIVED PROTEIN 4"/>
    <property type="match status" value="1"/>
</dbReference>
<dbReference type="EMBL" id="JBEDNZ010000015">
    <property type="protein sequence ID" value="KAL0829445.1"/>
    <property type="molecule type" value="Genomic_DNA"/>
</dbReference>
<dbReference type="InterPro" id="IPR029526">
    <property type="entry name" value="PGBD"/>
</dbReference>
<evidence type="ECO:0000313" key="4">
    <source>
        <dbReference type="Proteomes" id="UP001549921"/>
    </source>
</evidence>
<sequence>MDSFEEFDITEDDLTQIENIEFDLLNRSLHLSSEEENDIQPCSSTRRNRRIILSSDSEDTDAEIDRAIQDVAGSSPPSLWTNPKGNQRRIIAFTECPGMKLNLRMAMMDKKPADFYKLLVTDDVLNKIVYCTNAFAVTKITQRNEVSQAARLRAWFPTNLAEIKRFFGLILYMGIVKLPKISDYWKKDEVFGQRFPPTVMSRNRFELLLQMLHFSQNDEVNTTDRLHRVRDLVETMNKNFKDTYTPGEDLCIDESVVPFRGRLIFRQYNKQKRHKYGIKLFKLCTLPGYTYKMSIYSGKQNDNVNTTPFNVVMSLCNDLLNKGHTMFTDNWYTSVGLARELLKNETHLVGTLRKNRKHFPKTVVSTKLKKGQYIARESVDGITVMKWKDKRDVLVLSTKHSVRFRTTVKHRKQVSKPQIVLDYNKAKGAVDLSDQMTAYQTPLRKTIKWYKKLAIDLLLNTAMVNSLILYQSVTKKKISVLEFRKEILRSFVASSSGDPAPNTRPKRVKHQLKKKEGPSNKSRRACQQCYKNNVSDYGRLVAKNKTKKVNTFCINCPNQPYLCVECFSKLH</sequence>
<proteinExistence type="predicted"/>
<dbReference type="PANTHER" id="PTHR46599:SF3">
    <property type="entry name" value="PIGGYBAC TRANSPOSABLE ELEMENT-DERIVED PROTEIN 4"/>
    <property type="match status" value="1"/>
</dbReference>
<reference evidence="3 4" key="1">
    <citation type="submission" date="2024-06" db="EMBL/GenBank/DDBJ databases">
        <title>A chromosome-level genome assembly of beet webworm, Loxostege sticticalis.</title>
        <authorList>
            <person name="Zhang Y."/>
        </authorList>
    </citation>
    <scope>NUCLEOTIDE SEQUENCE [LARGE SCALE GENOMIC DNA]</scope>
    <source>
        <strain evidence="3">AQ028</strain>
        <tissue evidence="3">Male pupae</tissue>
    </source>
</reference>